<dbReference type="InterPro" id="IPR052894">
    <property type="entry name" value="AsmA-related"/>
</dbReference>
<dbReference type="GO" id="GO:0090313">
    <property type="term" value="P:regulation of protein targeting to membrane"/>
    <property type="evidence" value="ECO:0007669"/>
    <property type="project" value="TreeGrafter"/>
</dbReference>
<accession>A0A7V4WTL1</accession>
<dbReference type="Proteomes" id="UP000885779">
    <property type="component" value="Unassembled WGS sequence"/>
</dbReference>
<dbReference type="Pfam" id="PF05170">
    <property type="entry name" value="AsmA"/>
    <property type="match status" value="2"/>
</dbReference>
<keyword evidence="1" id="KW-0472">Membrane</keyword>
<feature type="transmembrane region" description="Helical" evidence="1">
    <location>
        <begin position="7"/>
        <end position="27"/>
    </location>
</feature>
<feature type="domain" description="AsmA" evidence="2">
    <location>
        <begin position="203"/>
        <end position="337"/>
    </location>
</feature>
<reference evidence="3" key="1">
    <citation type="journal article" date="2020" name="mSystems">
        <title>Genome- and Community-Level Interaction Insights into Carbon Utilization and Element Cycling Functions of Hydrothermarchaeota in Hydrothermal Sediment.</title>
        <authorList>
            <person name="Zhou Z."/>
            <person name="Liu Y."/>
            <person name="Xu W."/>
            <person name="Pan J."/>
            <person name="Luo Z.H."/>
            <person name="Li M."/>
        </authorList>
    </citation>
    <scope>NUCLEOTIDE SEQUENCE [LARGE SCALE GENOMIC DNA]</scope>
    <source>
        <strain evidence="3">HyVt-577</strain>
    </source>
</reference>
<dbReference type="GO" id="GO:0005886">
    <property type="term" value="C:plasma membrane"/>
    <property type="evidence" value="ECO:0007669"/>
    <property type="project" value="TreeGrafter"/>
</dbReference>
<name>A0A7V4WTL1_CALAY</name>
<gene>
    <name evidence="3" type="ORF">ENK44_01035</name>
</gene>
<feature type="domain" description="AsmA" evidence="2">
    <location>
        <begin position="3"/>
        <end position="163"/>
    </location>
</feature>
<dbReference type="PANTHER" id="PTHR30441:SF4">
    <property type="entry name" value="PROTEIN ASMA"/>
    <property type="match status" value="1"/>
</dbReference>
<proteinExistence type="predicted"/>
<protein>
    <submittedName>
        <fullName evidence="3">AsmA family protein</fullName>
    </submittedName>
</protein>
<dbReference type="PANTHER" id="PTHR30441">
    <property type="entry name" value="DUF748 DOMAIN-CONTAINING PROTEIN"/>
    <property type="match status" value="1"/>
</dbReference>
<keyword evidence="1" id="KW-0812">Transmembrane</keyword>
<evidence type="ECO:0000256" key="1">
    <source>
        <dbReference type="SAM" id="Phobius"/>
    </source>
</evidence>
<keyword evidence="1" id="KW-1133">Transmembrane helix</keyword>
<sequence>MLKKLSKYLLIVLIILVIAFLIFIYTFDINQYKEDIERLATDEIGADITVEGGLRLRLTPVLALQADSVKLTLDKSVSVFAHTLQVDFNLDSLLSLKIVPEDIAAKKVTACFSCGKNSSWSVSIKSQKVTGRLLLPVKNKRLRLSDVNLHQTALRYLNKTTQDTVDLDSLFLQAGKLQISLQAPFKLVRILKAAGHFTLPVFVYNGFSLHAISADYSIQRGKIKLQTTEEMPLLGGKTKGAATLSFKKDTVDVDLAIFAQDAKTENLLRIFNQTPVITGNISVDIQLRTVGATRMEMLKHLNGGVKIEGDSLLLKGMNIDALIDNFDKTQKFNLLDIGSVALFGPMGVVVTKGTDFGALIFTDLGEQTPILKLLSDWSLENGQAQCRDVAFRTPGHIIAMRGGLDLVAFRYDDFAVAVVDEQGCAQIKQTLRGPLGGYGEKPGLIRTILGPIINLLKTVFKGKCDTFYEGSLLYPNSGPISPSTGSAPANRK</sequence>
<dbReference type="InterPro" id="IPR007844">
    <property type="entry name" value="AsmA"/>
</dbReference>
<comment type="caution">
    <text evidence="3">The sequence shown here is derived from an EMBL/GenBank/DDBJ whole genome shotgun (WGS) entry which is preliminary data.</text>
</comment>
<dbReference type="EMBL" id="DRQG01000014">
    <property type="protein sequence ID" value="HGY54260.1"/>
    <property type="molecule type" value="Genomic_DNA"/>
</dbReference>
<evidence type="ECO:0000313" key="3">
    <source>
        <dbReference type="EMBL" id="HGY54260.1"/>
    </source>
</evidence>
<dbReference type="AlphaFoldDB" id="A0A7V4WTL1"/>
<evidence type="ECO:0000259" key="2">
    <source>
        <dbReference type="Pfam" id="PF05170"/>
    </source>
</evidence>
<organism evidence="3">
    <name type="scientific">Caldithrix abyssi</name>
    <dbReference type="NCBI Taxonomy" id="187145"/>
    <lineage>
        <taxon>Bacteria</taxon>
        <taxon>Pseudomonadati</taxon>
        <taxon>Calditrichota</taxon>
        <taxon>Calditrichia</taxon>
        <taxon>Calditrichales</taxon>
        <taxon>Calditrichaceae</taxon>
        <taxon>Caldithrix</taxon>
    </lineage>
</organism>